<reference evidence="2" key="1">
    <citation type="journal article" date="2020" name="G3 (Bethesda)">
        <title>High-Quality Assemblies for Three Invasive Social Wasps from the &lt;i&gt;Vespula&lt;/i&gt; Genus.</title>
        <authorList>
            <person name="Harrop T.W.R."/>
            <person name="Guhlin J."/>
            <person name="McLaughlin G.M."/>
            <person name="Permina E."/>
            <person name="Stockwell P."/>
            <person name="Gilligan J."/>
            <person name="Le Lec M.F."/>
            <person name="Gruber M.A.M."/>
            <person name="Quinn O."/>
            <person name="Lovegrove M."/>
            <person name="Duncan E.J."/>
            <person name="Remnant E.J."/>
            <person name="Van Eeckhoven J."/>
            <person name="Graham B."/>
            <person name="Knapp R.A."/>
            <person name="Langford K.W."/>
            <person name="Kronenberg Z."/>
            <person name="Press M.O."/>
            <person name="Eacker S.M."/>
            <person name="Wilson-Rankin E.E."/>
            <person name="Purcell J."/>
            <person name="Lester P.J."/>
            <person name="Dearden P.K."/>
        </authorList>
    </citation>
    <scope>NUCLEOTIDE SEQUENCE</scope>
    <source>
        <strain evidence="2">Volc-1</strain>
    </source>
</reference>
<protein>
    <submittedName>
        <fullName evidence="2">Uncharacterized protein</fullName>
    </submittedName>
</protein>
<accession>A0A834PAH7</accession>
<organism evidence="2 3">
    <name type="scientific">Vespula pensylvanica</name>
    <name type="common">Western yellow jacket</name>
    <name type="synonym">Wasp</name>
    <dbReference type="NCBI Taxonomy" id="30213"/>
    <lineage>
        <taxon>Eukaryota</taxon>
        <taxon>Metazoa</taxon>
        <taxon>Ecdysozoa</taxon>
        <taxon>Arthropoda</taxon>
        <taxon>Hexapoda</taxon>
        <taxon>Insecta</taxon>
        <taxon>Pterygota</taxon>
        <taxon>Neoptera</taxon>
        <taxon>Endopterygota</taxon>
        <taxon>Hymenoptera</taxon>
        <taxon>Apocrita</taxon>
        <taxon>Aculeata</taxon>
        <taxon>Vespoidea</taxon>
        <taxon>Vespidae</taxon>
        <taxon>Vespinae</taxon>
        <taxon>Vespula</taxon>
    </lineage>
</organism>
<dbReference type="Proteomes" id="UP000600918">
    <property type="component" value="Unassembled WGS sequence"/>
</dbReference>
<feature type="region of interest" description="Disordered" evidence="1">
    <location>
        <begin position="42"/>
        <end position="73"/>
    </location>
</feature>
<comment type="caution">
    <text evidence="2">The sequence shown here is derived from an EMBL/GenBank/DDBJ whole genome shotgun (WGS) entry which is preliminary data.</text>
</comment>
<gene>
    <name evidence="2" type="ORF">H0235_002594</name>
</gene>
<proteinExistence type="predicted"/>
<dbReference type="AlphaFoldDB" id="A0A834PAH7"/>
<evidence type="ECO:0000256" key="1">
    <source>
        <dbReference type="SAM" id="MobiDB-lite"/>
    </source>
</evidence>
<evidence type="ECO:0000313" key="3">
    <source>
        <dbReference type="Proteomes" id="UP000600918"/>
    </source>
</evidence>
<evidence type="ECO:0000313" key="2">
    <source>
        <dbReference type="EMBL" id="KAF7434403.1"/>
    </source>
</evidence>
<sequence>MIETKLVQIDSWEFKRLIGRKLQRMDKKKELIGSGSPLANVGSLEQLGGRNEATPLVSTGTETKLPCDDNSAT</sequence>
<name>A0A834PAH7_VESPE</name>
<dbReference type="EMBL" id="JACSDY010000002">
    <property type="protein sequence ID" value="KAF7434403.1"/>
    <property type="molecule type" value="Genomic_DNA"/>
</dbReference>
<keyword evidence="3" id="KW-1185">Reference proteome</keyword>